<keyword evidence="2" id="KW-0186">Copper</keyword>
<evidence type="ECO:0000259" key="4">
    <source>
        <dbReference type="Pfam" id="PF00127"/>
    </source>
</evidence>
<keyword evidence="1" id="KW-0479">Metal-binding</keyword>
<evidence type="ECO:0000256" key="2">
    <source>
        <dbReference type="ARBA" id="ARBA00023008"/>
    </source>
</evidence>
<evidence type="ECO:0000313" key="6">
    <source>
        <dbReference type="Proteomes" id="UP000184346"/>
    </source>
</evidence>
<dbReference type="OrthoDB" id="9816061at2"/>
<dbReference type="Proteomes" id="UP000184346">
    <property type="component" value="Unassembled WGS sequence"/>
</dbReference>
<evidence type="ECO:0000256" key="1">
    <source>
        <dbReference type="ARBA" id="ARBA00022723"/>
    </source>
</evidence>
<name>A0A1M5BCX6_9GAMM</name>
<feature type="domain" description="Blue (type 1) copper" evidence="4">
    <location>
        <begin position="39"/>
        <end position="161"/>
    </location>
</feature>
<dbReference type="Gene3D" id="2.60.40.420">
    <property type="entry name" value="Cupredoxins - blue copper proteins"/>
    <property type="match status" value="1"/>
</dbReference>
<dbReference type="EMBL" id="FQUJ01000011">
    <property type="protein sequence ID" value="SHF40275.1"/>
    <property type="molecule type" value="Genomic_DNA"/>
</dbReference>
<dbReference type="RefSeq" id="WP_072823398.1">
    <property type="nucleotide sequence ID" value="NZ_FQUJ01000011.1"/>
</dbReference>
<dbReference type="STRING" id="1121942.SAMN02745148_02523"/>
<evidence type="ECO:0000256" key="3">
    <source>
        <dbReference type="SAM" id="SignalP"/>
    </source>
</evidence>
<dbReference type="PANTHER" id="PTHR38439:SF3">
    <property type="entry name" value="COPPER-RESISTANT CUPROPROTEIN COPI"/>
    <property type="match status" value="1"/>
</dbReference>
<keyword evidence="3" id="KW-0732">Signal</keyword>
<feature type="chain" id="PRO_5012386586" evidence="3">
    <location>
        <begin position="20"/>
        <end position="162"/>
    </location>
</feature>
<feature type="signal peptide" evidence="3">
    <location>
        <begin position="1"/>
        <end position="19"/>
    </location>
</feature>
<gene>
    <name evidence="5" type="ORF">SAMN02745148_02523</name>
</gene>
<organism evidence="5 6">
    <name type="scientific">Modicisalibacter ilicicola DSM 19980</name>
    <dbReference type="NCBI Taxonomy" id="1121942"/>
    <lineage>
        <taxon>Bacteria</taxon>
        <taxon>Pseudomonadati</taxon>
        <taxon>Pseudomonadota</taxon>
        <taxon>Gammaproteobacteria</taxon>
        <taxon>Oceanospirillales</taxon>
        <taxon>Halomonadaceae</taxon>
        <taxon>Modicisalibacter</taxon>
    </lineage>
</organism>
<evidence type="ECO:0000313" key="5">
    <source>
        <dbReference type="EMBL" id="SHF40275.1"/>
    </source>
</evidence>
<keyword evidence="6" id="KW-1185">Reference proteome</keyword>
<dbReference type="InterPro" id="IPR008972">
    <property type="entry name" value="Cupredoxin"/>
</dbReference>
<dbReference type="PANTHER" id="PTHR38439">
    <property type="entry name" value="AURACYANIN-B"/>
    <property type="match status" value="1"/>
</dbReference>
<protein>
    <submittedName>
        <fullName evidence="5">Uncharacterized copper-binding protein, cupredoxin-like subfamily</fullName>
    </submittedName>
</protein>
<dbReference type="AlphaFoldDB" id="A0A1M5BCX6"/>
<sequence>MRQLLLAITLGLTATAALAGPGHDGGEQDIPESEIDRTIEVKAGDLWFKPDDLSIAPGETVKFVIENIGQIEHEFVIGAADEQQEHREMMQDMASSDGGHHDMSADHHSTGDNVMPAVTVASGETKTLVWTAPDTANHDLIYACNIPGHFEGGMHGELNVKD</sequence>
<dbReference type="SUPFAM" id="SSF49503">
    <property type="entry name" value="Cupredoxins"/>
    <property type="match status" value="1"/>
</dbReference>
<accession>A0A1M5BCX6</accession>
<dbReference type="GO" id="GO:0005507">
    <property type="term" value="F:copper ion binding"/>
    <property type="evidence" value="ECO:0007669"/>
    <property type="project" value="InterPro"/>
</dbReference>
<reference evidence="5 6" key="1">
    <citation type="submission" date="2016-11" db="EMBL/GenBank/DDBJ databases">
        <authorList>
            <person name="Jaros S."/>
            <person name="Januszkiewicz K."/>
            <person name="Wedrychowicz H."/>
        </authorList>
    </citation>
    <scope>NUCLEOTIDE SEQUENCE [LARGE SCALE GENOMIC DNA]</scope>
    <source>
        <strain evidence="5 6">DSM 19980</strain>
    </source>
</reference>
<dbReference type="Pfam" id="PF00127">
    <property type="entry name" value="Copper-bind"/>
    <property type="match status" value="1"/>
</dbReference>
<dbReference type="GO" id="GO:0009055">
    <property type="term" value="F:electron transfer activity"/>
    <property type="evidence" value="ECO:0007669"/>
    <property type="project" value="InterPro"/>
</dbReference>
<dbReference type="InterPro" id="IPR000923">
    <property type="entry name" value="BlueCu_1"/>
</dbReference>
<dbReference type="InterPro" id="IPR050845">
    <property type="entry name" value="Cu-binding_ET"/>
</dbReference>
<proteinExistence type="predicted"/>